<evidence type="ECO:0000313" key="2">
    <source>
        <dbReference type="Proteomes" id="UP001595648"/>
    </source>
</evidence>
<proteinExistence type="predicted"/>
<keyword evidence="2" id="KW-1185">Reference proteome</keyword>
<gene>
    <name evidence="1" type="ORF">ACFOJ9_00710</name>
</gene>
<dbReference type="RefSeq" id="WP_143748764.1">
    <property type="nucleotide sequence ID" value="NZ_JBHRVD010000001.1"/>
</dbReference>
<name>A0ABV7MEZ6_9HYPH</name>
<dbReference type="Proteomes" id="UP001595648">
    <property type="component" value="Unassembled WGS sequence"/>
</dbReference>
<evidence type="ECO:0000313" key="1">
    <source>
        <dbReference type="EMBL" id="MFC3320415.1"/>
    </source>
</evidence>
<evidence type="ECO:0008006" key="3">
    <source>
        <dbReference type="Google" id="ProtNLM"/>
    </source>
</evidence>
<dbReference type="EMBL" id="JBHRVD010000001">
    <property type="protein sequence ID" value="MFC3320415.1"/>
    <property type="molecule type" value="Genomic_DNA"/>
</dbReference>
<organism evidence="1 2">
    <name type="scientific">Mesorhizobium cantuariense</name>
    <dbReference type="NCBI Taxonomy" id="1300275"/>
    <lineage>
        <taxon>Bacteria</taxon>
        <taxon>Pseudomonadati</taxon>
        <taxon>Pseudomonadota</taxon>
        <taxon>Alphaproteobacteria</taxon>
        <taxon>Hyphomicrobiales</taxon>
        <taxon>Phyllobacteriaceae</taxon>
        <taxon>Mesorhizobium</taxon>
    </lineage>
</organism>
<protein>
    <recommendedName>
        <fullName evidence="3">Apea-like HEPN domain-containing protein</fullName>
    </recommendedName>
</protein>
<accession>A0ABV7MEZ6</accession>
<comment type="caution">
    <text evidence="1">The sequence shown here is derived from an EMBL/GenBank/DDBJ whole genome shotgun (WGS) entry which is preliminary data.</text>
</comment>
<reference evidence="2" key="1">
    <citation type="journal article" date="2019" name="Int. J. Syst. Evol. Microbiol.">
        <title>The Global Catalogue of Microorganisms (GCM) 10K type strain sequencing project: providing services to taxonomists for standard genome sequencing and annotation.</title>
        <authorList>
            <consortium name="The Broad Institute Genomics Platform"/>
            <consortium name="The Broad Institute Genome Sequencing Center for Infectious Disease"/>
            <person name="Wu L."/>
            <person name="Ma J."/>
        </authorList>
    </citation>
    <scope>NUCLEOTIDE SEQUENCE [LARGE SCALE GENOMIC DNA]</scope>
    <source>
        <strain evidence="2">ICMP 19515</strain>
    </source>
</reference>
<sequence>MTIVRKSHQRTKGQAVKEPACLNIGEWRAATRQEVVEWVTRDRKPKKRDGGAILAVRARLKPVDIYCYLKARFGEPNGFQNFLRKDDSDNWIHWDYSLKAGGTDVYVCGMSREIHIMVGEALTHQQWRDLIVGIRTDYARIGPQKSAVLQSLEKFVVFQNKFVSIAGLCADLHAAIVDAPAKTAFPKRSPAAKSRLKTLEKAMQGVSARANDLFGNCLKLHLLMPVMAEAFINMVILMFTRDEIRNAPEAYQAFIRAKIPDRLALLSQHCDGFARDIDKSTNAYAHFMRVVDRRNFALHGNVDPIREQIEVVYFDGRRPLFNTPGNHVERFFEHLEAIHRPEEVVSDYEAVHAFLWEITECLNPRTQAFFKQVIGDAYPGFEVHKKRATRILPDHVMMGMLPSMLYDDDLNVKW</sequence>